<dbReference type="PANTHER" id="PTHR46437">
    <property type="entry name" value="MORN REPEAT-CONTAINING PROTEIN 5"/>
    <property type="match status" value="1"/>
</dbReference>
<dbReference type="VEuPathDB" id="GiardiaDB:GMRT_10813"/>
<evidence type="ECO:0000256" key="4">
    <source>
        <dbReference type="ARBA" id="ARBA00022846"/>
    </source>
</evidence>
<proteinExistence type="predicted"/>
<keyword evidence="3" id="KW-0677">Repeat</keyword>
<gene>
    <name evidence="7" type="ORF">GMRT_10813</name>
</gene>
<evidence type="ECO:0000256" key="5">
    <source>
        <dbReference type="ARBA" id="ARBA00023069"/>
    </source>
</evidence>
<accession>A0A4Z1SPD8</accession>
<keyword evidence="8" id="KW-1185">Reference proteome</keyword>
<name>A0A4Z1SPD8_GIAMU</name>
<keyword evidence="6" id="KW-0966">Cell projection</keyword>
<organism evidence="7 8">
    <name type="scientific">Giardia muris</name>
    <dbReference type="NCBI Taxonomy" id="5742"/>
    <lineage>
        <taxon>Eukaryota</taxon>
        <taxon>Metamonada</taxon>
        <taxon>Diplomonadida</taxon>
        <taxon>Hexamitidae</taxon>
        <taxon>Giardiinae</taxon>
        <taxon>Giardia</taxon>
    </lineage>
</organism>
<dbReference type="Gene3D" id="2.20.110.10">
    <property type="entry name" value="Histone H3 K4-specific methyltransferase SET7/9 N-terminal domain"/>
    <property type="match status" value="1"/>
</dbReference>
<protein>
    <recommendedName>
        <fullName evidence="2">MORN repeat-containing protein 5</fullName>
    </recommendedName>
</protein>
<dbReference type="Pfam" id="PF02493">
    <property type="entry name" value="MORN"/>
    <property type="match status" value="2"/>
</dbReference>
<evidence type="ECO:0000313" key="8">
    <source>
        <dbReference type="Proteomes" id="UP000315496"/>
    </source>
</evidence>
<dbReference type="InterPro" id="IPR042814">
    <property type="entry name" value="Morn5"/>
</dbReference>
<evidence type="ECO:0000256" key="3">
    <source>
        <dbReference type="ARBA" id="ARBA00022737"/>
    </source>
</evidence>
<dbReference type="SMART" id="SM00698">
    <property type="entry name" value="MORN"/>
    <property type="match status" value="2"/>
</dbReference>
<evidence type="ECO:0000256" key="1">
    <source>
        <dbReference type="ARBA" id="ARBA00004230"/>
    </source>
</evidence>
<dbReference type="PANTHER" id="PTHR46437:SF1">
    <property type="entry name" value="MORN REPEAT-CONTAINING PROTEIN 5"/>
    <property type="match status" value="1"/>
</dbReference>
<comment type="subcellular location">
    <subcellularLocation>
        <location evidence="1">Cell projection</location>
        <location evidence="1">Cilium</location>
        <location evidence="1">Flagellum</location>
    </subcellularLocation>
</comment>
<dbReference type="AlphaFoldDB" id="A0A4Z1SPD8"/>
<reference evidence="7 8" key="1">
    <citation type="submission" date="2019-05" db="EMBL/GenBank/DDBJ databases">
        <title>The compact genome of Giardia muris reveals important steps in the evolution of intestinal protozoan parasites.</title>
        <authorList>
            <person name="Xu F."/>
            <person name="Jimenez-Gonzalez A."/>
            <person name="Einarsson E."/>
            <person name="Astvaldsson A."/>
            <person name="Peirasmaki D."/>
            <person name="Eckmann L."/>
            <person name="Andersson J.O."/>
            <person name="Svard S.G."/>
            <person name="Jerlstrom-Hultqvist J."/>
        </authorList>
    </citation>
    <scope>NUCLEOTIDE SEQUENCE [LARGE SCALE GENOMIC DNA]</scope>
    <source>
        <strain evidence="7 8">Roberts-Thomson</strain>
    </source>
</reference>
<evidence type="ECO:0000313" key="7">
    <source>
        <dbReference type="EMBL" id="TNJ27510.1"/>
    </source>
</evidence>
<comment type="caution">
    <text evidence="7">The sequence shown here is derived from an EMBL/GenBank/DDBJ whole genome shotgun (WGS) entry which is preliminary data.</text>
</comment>
<sequence length="116" mass="13001">MDYLEASGHRYEGDVVNGEPHGFGQLTLPDGTVYTGSFLSGEFHGEGELAFVGPDGRVTGRVIGKWDRGELVEHRVVFGDDLAFREDNWGYLTAKDRRFHREVIDAVSQTPMRESK</sequence>
<keyword evidence="5" id="KW-0969">Cilium</keyword>
<dbReference type="InterPro" id="IPR003409">
    <property type="entry name" value="MORN"/>
</dbReference>
<dbReference type="EMBL" id="VDLU01000003">
    <property type="protein sequence ID" value="TNJ27510.1"/>
    <property type="molecule type" value="Genomic_DNA"/>
</dbReference>
<dbReference type="OrthoDB" id="288868at2759"/>
<evidence type="ECO:0000256" key="6">
    <source>
        <dbReference type="ARBA" id="ARBA00023273"/>
    </source>
</evidence>
<dbReference type="GO" id="GO:0031514">
    <property type="term" value="C:motile cilium"/>
    <property type="evidence" value="ECO:0007669"/>
    <property type="project" value="UniProtKB-SubCell"/>
</dbReference>
<keyword evidence="4" id="KW-0282">Flagellum</keyword>
<dbReference type="Proteomes" id="UP000315496">
    <property type="component" value="Chromosome 3"/>
</dbReference>
<evidence type="ECO:0000256" key="2">
    <source>
        <dbReference type="ARBA" id="ARBA00016322"/>
    </source>
</evidence>
<dbReference type="SUPFAM" id="SSF82185">
    <property type="entry name" value="Histone H3 K4-specific methyltransferase SET7/9 N-terminal domain"/>
    <property type="match status" value="1"/>
</dbReference>